<name>A0A645B770_9ZZZZ</name>
<evidence type="ECO:0000256" key="1">
    <source>
        <dbReference type="ARBA" id="ARBA00004572"/>
    </source>
</evidence>
<evidence type="ECO:0000256" key="4">
    <source>
        <dbReference type="ARBA" id="ARBA00022787"/>
    </source>
</evidence>
<dbReference type="SMART" id="SM00028">
    <property type="entry name" value="TPR"/>
    <property type="match status" value="3"/>
</dbReference>
<sequence length="303" mass="35570">MRGRYLIRMGQYDEGVPSIKRVIEDAGEVQNYEFLLMGHRQMIYYCIQTNDVDLMKKEIQTSLEISEKIGNDYEKATLLRLKGLNKIMSLEYEEADMLLRESIILFERLNQRQSIYSLNIAAAYNYMGEIKRLNVDFEEAIKYYDKAIEICKRKGVIRGLAIFYTNAGRCAIENNDYQKGEGYLKDALYLYNKINILSGRAIAESLMALIKIRKECYDDAIKLLKDAEKHVNIQNKAFELGVCSKVQAVVKYYMKDNQKLRDVFYSYLQQDIQYYSNKAIKYFDKINETYETETLKSMLEKDC</sequence>
<evidence type="ECO:0000256" key="2">
    <source>
        <dbReference type="ARBA" id="ARBA00022692"/>
    </source>
</evidence>
<evidence type="ECO:0000313" key="10">
    <source>
        <dbReference type="EMBL" id="MPM60461.1"/>
    </source>
</evidence>
<comment type="similarity">
    <text evidence="9">Belongs to the Tom70 family.</text>
</comment>
<comment type="caution">
    <text evidence="10">The sequence shown here is derived from an EMBL/GenBank/DDBJ whole genome shotgun (WGS) entry which is preliminary data.</text>
</comment>
<dbReference type="EMBL" id="VSSQ01017813">
    <property type="protein sequence ID" value="MPM60461.1"/>
    <property type="molecule type" value="Genomic_DNA"/>
</dbReference>
<keyword evidence="2" id="KW-0812">Transmembrane</keyword>
<dbReference type="PROSITE" id="PS50005">
    <property type="entry name" value="TPR"/>
    <property type="match status" value="1"/>
</dbReference>
<protein>
    <recommendedName>
        <fullName evidence="11">MalT-like TPR region domain-containing protein</fullName>
    </recommendedName>
</protein>
<comment type="subcellular location">
    <subcellularLocation>
        <location evidence="1">Mitochondrion outer membrane</location>
        <topology evidence="1">Single-pass membrane protein</topology>
    </subcellularLocation>
</comment>
<dbReference type="GO" id="GO:0045039">
    <property type="term" value="P:protein insertion into mitochondrial inner membrane"/>
    <property type="evidence" value="ECO:0007669"/>
    <property type="project" value="TreeGrafter"/>
</dbReference>
<dbReference type="PANTHER" id="PTHR46208:SF1">
    <property type="entry name" value="MITOCHONDRIAL IMPORT RECEPTOR SUBUNIT TOM70"/>
    <property type="match status" value="1"/>
</dbReference>
<dbReference type="SUPFAM" id="SSF48452">
    <property type="entry name" value="TPR-like"/>
    <property type="match status" value="1"/>
</dbReference>
<keyword evidence="4" id="KW-1000">Mitochondrion outer membrane</keyword>
<evidence type="ECO:0000256" key="3">
    <source>
        <dbReference type="ARBA" id="ARBA00022737"/>
    </source>
</evidence>
<dbReference type="GO" id="GO:0030150">
    <property type="term" value="P:protein import into mitochondrial matrix"/>
    <property type="evidence" value="ECO:0007669"/>
    <property type="project" value="TreeGrafter"/>
</dbReference>
<evidence type="ECO:0000256" key="6">
    <source>
        <dbReference type="ARBA" id="ARBA00022989"/>
    </source>
</evidence>
<evidence type="ECO:0000256" key="7">
    <source>
        <dbReference type="ARBA" id="ARBA00023128"/>
    </source>
</evidence>
<dbReference type="Pfam" id="PF13424">
    <property type="entry name" value="TPR_12"/>
    <property type="match status" value="1"/>
</dbReference>
<dbReference type="InterPro" id="IPR011990">
    <property type="entry name" value="TPR-like_helical_dom_sf"/>
</dbReference>
<keyword evidence="8" id="KW-0472">Membrane</keyword>
<dbReference type="PANTHER" id="PTHR46208">
    <property type="entry name" value="MITOCHONDRIAL IMPORT RECEPTOR SUBUNIT TOM70"/>
    <property type="match status" value="1"/>
</dbReference>
<dbReference type="AlphaFoldDB" id="A0A645B770"/>
<keyword evidence="6" id="KW-1133">Transmembrane helix</keyword>
<keyword evidence="5" id="KW-0802">TPR repeat</keyword>
<dbReference type="InterPro" id="IPR019734">
    <property type="entry name" value="TPR_rpt"/>
</dbReference>
<gene>
    <name evidence="10" type="ORF">SDC9_107312</name>
</gene>
<evidence type="ECO:0008006" key="11">
    <source>
        <dbReference type="Google" id="ProtNLM"/>
    </source>
</evidence>
<organism evidence="10">
    <name type="scientific">bioreactor metagenome</name>
    <dbReference type="NCBI Taxonomy" id="1076179"/>
    <lineage>
        <taxon>unclassified sequences</taxon>
        <taxon>metagenomes</taxon>
        <taxon>ecological metagenomes</taxon>
    </lineage>
</organism>
<keyword evidence="7" id="KW-0496">Mitochondrion</keyword>
<dbReference type="GO" id="GO:0008320">
    <property type="term" value="F:protein transmembrane transporter activity"/>
    <property type="evidence" value="ECO:0007669"/>
    <property type="project" value="TreeGrafter"/>
</dbReference>
<evidence type="ECO:0000256" key="9">
    <source>
        <dbReference type="ARBA" id="ARBA00038030"/>
    </source>
</evidence>
<dbReference type="GO" id="GO:0030943">
    <property type="term" value="F:mitochondrion targeting sequence binding"/>
    <property type="evidence" value="ECO:0007669"/>
    <property type="project" value="TreeGrafter"/>
</dbReference>
<keyword evidence="3" id="KW-0677">Repeat</keyword>
<accession>A0A645B770</accession>
<reference evidence="10" key="1">
    <citation type="submission" date="2019-08" db="EMBL/GenBank/DDBJ databases">
        <authorList>
            <person name="Kucharzyk K."/>
            <person name="Murdoch R.W."/>
            <person name="Higgins S."/>
            <person name="Loffler F."/>
        </authorList>
    </citation>
    <scope>NUCLEOTIDE SEQUENCE</scope>
</reference>
<proteinExistence type="inferred from homology"/>
<dbReference type="Gene3D" id="1.25.40.10">
    <property type="entry name" value="Tetratricopeptide repeat domain"/>
    <property type="match status" value="1"/>
</dbReference>
<evidence type="ECO:0000256" key="8">
    <source>
        <dbReference type="ARBA" id="ARBA00023136"/>
    </source>
</evidence>
<evidence type="ECO:0000256" key="5">
    <source>
        <dbReference type="ARBA" id="ARBA00022803"/>
    </source>
</evidence>
<dbReference type="GO" id="GO:0005741">
    <property type="term" value="C:mitochondrial outer membrane"/>
    <property type="evidence" value="ECO:0007669"/>
    <property type="project" value="UniProtKB-SubCell"/>
</dbReference>